<dbReference type="GO" id="GO:0032259">
    <property type="term" value="P:methylation"/>
    <property type="evidence" value="ECO:0007669"/>
    <property type="project" value="UniProtKB-KW"/>
</dbReference>
<evidence type="ECO:0000256" key="5">
    <source>
        <dbReference type="ARBA" id="ARBA00022691"/>
    </source>
</evidence>
<protein>
    <recommendedName>
        <fullName evidence="6">Leucine carboxyl methyltransferase 1</fullName>
        <ecNumber evidence="6">2.1.1.233</ecNumber>
    </recommendedName>
</protein>
<keyword evidence="4 6" id="KW-0808">Transferase</keyword>
<comment type="similarity">
    <text evidence="2 6">Belongs to the methyltransferase superfamily. LCMT family.</text>
</comment>
<proteinExistence type="inferred from homology"/>
<gene>
    <name evidence="8" type="ORF">TEOVI_000739800</name>
</gene>
<dbReference type="EMBL" id="CZPT02000739">
    <property type="protein sequence ID" value="SCU67412.1"/>
    <property type="molecule type" value="Genomic_DNA"/>
</dbReference>
<evidence type="ECO:0000313" key="9">
    <source>
        <dbReference type="Proteomes" id="UP000195570"/>
    </source>
</evidence>
<comment type="caution">
    <text evidence="8">The sequence shown here is derived from an EMBL/GenBank/DDBJ whole genome shotgun (WGS) entry which is preliminary data.</text>
</comment>
<evidence type="ECO:0000256" key="3">
    <source>
        <dbReference type="ARBA" id="ARBA00022603"/>
    </source>
</evidence>
<evidence type="ECO:0000256" key="4">
    <source>
        <dbReference type="ARBA" id="ARBA00022679"/>
    </source>
</evidence>
<dbReference type="SMR" id="A0A1G4I6I0"/>
<dbReference type="PANTHER" id="PTHR13600">
    <property type="entry name" value="LEUCINE CARBOXYL METHYLTRANSFERASE"/>
    <property type="match status" value="1"/>
</dbReference>
<dbReference type="SUPFAM" id="SSF53335">
    <property type="entry name" value="S-adenosyl-L-methionine-dependent methyltransferases"/>
    <property type="match status" value="1"/>
</dbReference>
<feature type="binding site" evidence="7">
    <location>
        <position position="188"/>
    </location>
    <ligand>
        <name>S-adenosyl-L-methionine</name>
        <dbReference type="ChEBI" id="CHEBI:59789"/>
    </ligand>
</feature>
<organism evidence="8 9">
    <name type="scientific">Trypanosoma equiperdum</name>
    <dbReference type="NCBI Taxonomy" id="5694"/>
    <lineage>
        <taxon>Eukaryota</taxon>
        <taxon>Discoba</taxon>
        <taxon>Euglenozoa</taxon>
        <taxon>Kinetoplastea</taxon>
        <taxon>Metakinetoplastina</taxon>
        <taxon>Trypanosomatida</taxon>
        <taxon>Trypanosomatidae</taxon>
        <taxon>Trypanosoma</taxon>
    </lineage>
</organism>
<evidence type="ECO:0000256" key="2">
    <source>
        <dbReference type="ARBA" id="ARBA00010703"/>
    </source>
</evidence>
<feature type="binding site" evidence="7">
    <location>
        <position position="104"/>
    </location>
    <ligand>
        <name>S-adenosyl-L-methionine</name>
        <dbReference type="ChEBI" id="CHEBI:59789"/>
    </ligand>
</feature>
<evidence type="ECO:0000256" key="7">
    <source>
        <dbReference type="PIRSR" id="PIRSR016305-1"/>
    </source>
</evidence>
<evidence type="ECO:0000256" key="1">
    <source>
        <dbReference type="ARBA" id="ARBA00000724"/>
    </source>
</evidence>
<comment type="function">
    <text evidence="6">Methylates the carboxyl group of the C-terminal leucine residue of protein phosphatase 2A catalytic subunits to form alpha-leucine ester residues.</text>
</comment>
<keyword evidence="5 6" id="KW-0949">S-adenosyl-L-methionine</keyword>
<dbReference type="Gene3D" id="3.40.50.150">
    <property type="entry name" value="Vaccinia Virus protein VP39"/>
    <property type="match status" value="1"/>
</dbReference>
<comment type="catalytic activity">
    <reaction evidence="1 6">
        <text>[phosphatase 2A protein]-C-terminal L-leucine + S-adenosyl-L-methionine = [phosphatase 2A protein]-C-terminal L-leucine methyl ester + S-adenosyl-L-homocysteine</text>
        <dbReference type="Rhea" id="RHEA:48544"/>
        <dbReference type="Rhea" id="RHEA-COMP:12134"/>
        <dbReference type="Rhea" id="RHEA-COMP:12135"/>
        <dbReference type="ChEBI" id="CHEBI:57856"/>
        <dbReference type="ChEBI" id="CHEBI:59789"/>
        <dbReference type="ChEBI" id="CHEBI:90516"/>
        <dbReference type="ChEBI" id="CHEBI:90517"/>
        <dbReference type="EC" id="2.1.1.233"/>
    </reaction>
</comment>
<dbReference type="InterPro" id="IPR029063">
    <property type="entry name" value="SAM-dependent_MTases_sf"/>
</dbReference>
<dbReference type="GeneID" id="92381332"/>
<feature type="binding site" evidence="7">
    <location>
        <position position="77"/>
    </location>
    <ligand>
        <name>S-adenosyl-L-methionine</name>
        <dbReference type="ChEBI" id="CHEBI:59789"/>
    </ligand>
</feature>
<keyword evidence="9" id="KW-1185">Reference proteome</keyword>
<dbReference type="VEuPathDB" id="TriTrypDB:TEOVI_000739800"/>
<evidence type="ECO:0000256" key="6">
    <source>
        <dbReference type="PIRNR" id="PIRNR016305"/>
    </source>
</evidence>
<name>A0A1G4I6I0_TRYEQ</name>
<dbReference type="Pfam" id="PF04072">
    <property type="entry name" value="LCM"/>
    <property type="match status" value="1"/>
</dbReference>
<dbReference type="PIRSF" id="PIRSF016305">
    <property type="entry name" value="LCM_mtfrase"/>
    <property type="match status" value="1"/>
</dbReference>
<keyword evidence="3 6" id="KW-0489">Methyltransferase</keyword>
<accession>A0A1G4I6I0</accession>
<dbReference type="Proteomes" id="UP000195570">
    <property type="component" value="Unassembled WGS sequence"/>
</dbReference>
<evidence type="ECO:0000313" key="8">
    <source>
        <dbReference type="EMBL" id="SCU67412.1"/>
    </source>
</evidence>
<feature type="binding site" evidence="7">
    <location>
        <begin position="162"/>
        <end position="163"/>
    </location>
    <ligand>
        <name>S-adenosyl-L-methionine</name>
        <dbReference type="ChEBI" id="CHEBI:59789"/>
    </ligand>
</feature>
<dbReference type="PANTHER" id="PTHR13600:SF21">
    <property type="entry name" value="LEUCINE CARBOXYL METHYLTRANSFERASE 1"/>
    <property type="match status" value="1"/>
</dbReference>
<sequence length="327" mass="36984">MCHIVVTLGCGSRGGEVIQGSNSCFPQMALQQTAYSACSRRVHCVSKTYLNDPFASCFVMDSTVMNSPLMNRGTWLRTEAIERSLLHFARGQCGEVGLQVISFGSGMDTLYFRLKKDQPDIHIAKYIELDFPDLVARKRRVIDDTEALTRYTGPEYELVACDLRKTDEMRELLKKSALNNAPTVILAEMIFVYLEERVSSTLLTLTLSDVLDKDTSALLIAYDAIRPDDRFGEVMVNNLKAMGVMLRGIHELPTVEAHAERCRKVGLPHVISKSMKQLYLEVPQSTQKWLCKLEIVDDWDEWCIMLDHYCFVLASNKPDAVPTSLWT</sequence>
<dbReference type="GO" id="GO:0018423">
    <property type="term" value="F:protein C-terminal leucine carboxyl O-methyltransferase activity"/>
    <property type="evidence" value="ECO:0007669"/>
    <property type="project" value="UniProtKB-EC"/>
</dbReference>
<dbReference type="AlphaFoldDB" id="A0A1G4I6I0"/>
<dbReference type="InterPro" id="IPR016651">
    <property type="entry name" value="LCMT1"/>
</dbReference>
<reference evidence="8" key="1">
    <citation type="submission" date="2016-09" db="EMBL/GenBank/DDBJ databases">
        <authorList>
            <person name="Hebert L."/>
            <person name="Moumen B."/>
        </authorList>
    </citation>
    <scope>NUCLEOTIDE SEQUENCE [LARGE SCALE GENOMIC DNA]</scope>
    <source>
        <strain evidence="8">OVI</strain>
    </source>
</reference>
<dbReference type="InterPro" id="IPR007213">
    <property type="entry name" value="Ppm1/Ppm2/Tcmp"/>
</dbReference>
<dbReference type="EC" id="2.1.1.233" evidence="6"/>
<dbReference type="RefSeq" id="XP_067078731.1">
    <property type="nucleotide sequence ID" value="XM_067222630.1"/>
</dbReference>